<reference evidence="2" key="2">
    <citation type="submission" date="2025-09" db="UniProtKB">
        <authorList>
            <consortium name="Ensembl"/>
        </authorList>
    </citation>
    <scope>IDENTIFICATION</scope>
</reference>
<feature type="transmembrane region" description="Helical" evidence="1">
    <location>
        <begin position="162"/>
        <end position="182"/>
    </location>
</feature>
<dbReference type="AlphaFoldDB" id="A0A3B4VH95"/>
<proteinExistence type="predicted"/>
<organism evidence="2 3">
    <name type="scientific">Seriola dumerili</name>
    <name type="common">Greater amberjack</name>
    <name type="synonym">Caranx dumerili</name>
    <dbReference type="NCBI Taxonomy" id="41447"/>
    <lineage>
        <taxon>Eukaryota</taxon>
        <taxon>Metazoa</taxon>
        <taxon>Chordata</taxon>
        <taxon>Craniata</taxon>
        <taxon>Vertebrata</taxon>
        <taxon>Euteleostomi</taxon>
        <taxon>Actinopterygii</taxon>
        <taxon>Neopterygii</taxon>
        <taxon>Teleostei</taxon>
        <taxon>Neoteleostei</taxon>
        <taxon>Acanthomorphata</taxon>
        <taxon>Carangaria</taxon>
        <taxon>Carangiformes</taxon>
        <taxon>Carangidae</taxon>
        <taxon>Seriola</taxon>
    </lineage>
</organism>
<dbReference type="GeneTree" id="ENSGT00970000193581"/>
<evidence type="ECO:0000313" key="3">
    <source>
        <dbReference type="Proteomes" id="UP000261420"/>
    </source>
</evidence>
<keyword evidence="1" id="KW-1133">Transmembrane helix</keyword>
<evidence type="ECO:0000256" key="1">
    <source>
        <dbReference type="SAM" id="Phobius"/>
    </source>
</evidence>
<keyword evidence="1" id="KW-0812">Transmembrane</keyword>
<evidence type="ECO:0000313" key="2">
    <source>
        <dbReference type="Ensembl" id="ENSSDUP00000029989.1"/>
    </source>
</evidence>
<keyword evidence="1" id="KW-0472">Membrane</keyword>
<dbReference type="STRING" id="41447.ENSSDUP00000029989"/>
<keyword evidence="3" id="KW-1185">Reference proteome</keyword>
<accession>A0A3B4VH95</accession>
<name>A0A3B4VH95_SERDU</name>
<dbReference type="Ensembl" id="ENSSDUT00000030501.1">
    <property type="protein sequence ID" value="ENSSDUP00000029989.1"/>
    <property type="gene ID" value="ENSSDUG00000021616.1"/>
</dbReference>
<dbReference type="OMA" id="FKMAHTD"/>
<sequence length="253" mass="27434">MFDVKCFLAHVLFSSTGLSAMDTIFATVACCLLAVSFAEAHTEKMNLTIMPTTTTPGLNLNHTSTLVTSSNTTVHATVISNISEDTTSFTSTTWDNGTFNETTSHPQTSQSTTVLNPLTRSSLLTTTTPGTHTSSFTAVTMPVIQSTAGYISFGLDISEKNMTIVFSVALGVFGVALVIFMFHRCKQKIQYLHQPLNNTNDTDAFVADDDTLIISGGLYDGHPIYDNVPTAPEDQSQFRLEQDDFILNLYSGS</sequence>
<dbReference type="Proteomes" id="UP000261420">
    <property type="component" value="Unplaced"/>
</dbReference>
<reference evidence="2" key="1">
    <citation type="submission" date="2025-08" db="UniProtKB">
        <authorList>
            <consortium name="Ensembl"/>
        </authorList>
    </citation>
    <scope>IDENTIFICATION</scope>
</reference>
<protein>
    <submittedName>
        <fullName evidence="2">Flocculation protein FLO9-like</fullName>
    </submittedName>
</protein>